<name>A0A348ALW1_9FIRM</name>
<dbReference type="Proteomes" id="UP000276437">
    <property type="component" value="Chromosome"/>
</dbReference>
<accession>A0A348ALW1</accession>
<gene>
    <name evidence="1" type="ORF">MAMMFC1_02744</name>
</gene>
<dbReference type="AlphaFoldDB" id="A0A348ALW1"/>
<dbReference type="EMBL" id="AP018449">
    <property type="protein sequence ID" value="BBB92059.1"/>
    <property type="molecule type" value="Genomic_DNA"/>
</dbReference>
<dbReference type="Pfam" id="PF09670">
    <property type="entry name" value="Cas_Cas02710"/>
    <property type="match status" value="1"/>
</dbReference>
<dbReference type="KEGG" id="mana:MAMMFC1_02744"/>
<reference evidence="1 2" key="1">
    <citation type="journal article" date="2018" name="Int. J. Syst. Evol. Microbiol.">
        <title>Methylomusa anaerophila gen. nov., sp. nov., an anaerobic methanol-utilizing bacterium isolated from a microbial fuel cell.</title>
        <authorList>
            <person name="Amano N."/>
            <person name="Yamamuro A."/>
            <person name="Miyahara M."/>
            <person name="Kouzuma A."/>
            <person name="Abe T."/>
            <person name="Watanabe K."/>
        </authorList>
    </citation>
    <scope>NUCLEOTIDE SEQUENCE [LARGE SCALE GENOMIC DNA]</scope>
    <source>
        <strain evidence="1 2">MMFC1</strain>
    </source>
</reference>
<sequence length="131" mass="15086">MLLPENLRANYDEPIKTKLGGDKIQIGLMEGYKLLINLGLPKNAVEELSKKLKSLNNYLMIRNYSILAHGFIPVERVKADEFYQYAVEITQIIERAEKLRSYVDCPQFPSSLPEKLYADIENWDSISSFSK</sequence>
<evidence type="ECO:0000313" key="1">
    <source>
        <dbReference type="EMBL" id="BBB92059.1"/>
    </source>
</evidence>
<keyword evidence="2" id="KW-1185">Reference proteome</keyword>
<proteinExistence type="predicted"/>
<protein>
    <submittedName>
        <fullName evidence="1">CRISPR-associated protein</fullName>
    </submittedName>
</protein>
<organism evidence="1 2">
    <name type="scientific">Methylomusa anaerophila</name>
    <dbReference type="NCBI Taxonomy" id="1930071"/>
    <lineage>
        <taxon>Bacteria</taxon>
        <taxon>Bacillati</taxon>
        <taxon>Bacillota</taxon>
        <taxon>Negativicutes</taxon>
        <taxon>Selenomonadales</taxon>
        <taxon>Sporomusaceae</taxon>
        <taxon>Methylomusa</taxon>
    </lineage>
</organism>
<evidence type="ECO:0000313" key="2">
    <source>
        <dbReference type="Proteomes" id="UP000276437"/>
    </source>
</evidence>